<dbReference type="InterPro" id="IPR015590">
    <property type="entry name" value="Aldehyde_DH_dom"/>
</dbReference>
<dbReference type="AlphaFoldDB" id="A0A833A2I6"/>
<evidence type="ECO:0000259" key="3">
    <source>
        <dbReference type="Pfam" id="PF00171"/>
    </source>
</evidence>
<dbReference type="InterPro" id="IPR016161">
    <property type="entry name" value="Ald_DH/histidinol_DH"/>
</dbReference>
<feature type="domain" description="Aldehyde dehydrogenase" evidence="3">
    <location>
        <begin position="43"/>
        <end position="501"/>
    </location>
</feature>
<proteinExistence type="inferred from homology"/>
<evidence type="ECO:0000313" key="4">
    <source>
        <dbReference type="EMBL" id="HIQ28953.1"/>
    </source>
</evidence>
<organism evidence="4 5">
    <name type="scientific">Caldiarchaeum subterraneum</name>
    <dbReference type="NCBI Taxonomy" id="311458"/>
    <lineage>
        <taxon>Archaea</taxon>
        <taxon>Nitrososphaerota</taxon>
        <taxon>Candidatus Caldarchaeales</taxon>
        <taxon>Candidatus Caldarchaeaceae</taxon>
        <taxon>Candidatus Caldarchaeum</taxon>
    </lineage>
</organism>
<dbReference type="Gene3D" id="3.40.309.10">
    <property type="entry name" value="Aldehyde Dehydrogenase, Chain A, domain 2"/>
    <property type="match status" value="1"/>
</dbReference>
<dbReference type="Pfam" id="PF00171">
    <property type="entry name" value="Aldedh"/>
    <property type="match status" value="1"/>
</dbReference>
<dbReference type="InterPro" id="IPR016163">
    <property type="entry name" value="Ald_DH_C"/>
</dbReference>
<dbReference type="InterPro" id="IPR016162">
    <property type="entry name" value="Ald_DH_N"/>
</dbReference>
<sequence>MDVLGARQEYGKPALKLSSLFDEIYDNNEQGIPVFKIYINGRWEPSESRETFAVDTPIDDTIIAYAQRSTEHDMERAIDAAKENQRWIREIAAIERIEIFKTASDILKERKDDFVNTLVLEAGKPRHDAEGEVRATIERMRLTMEEARKIFGEYIPGDWSEDTMGKIALVIREPVGVVGAIGPFNYPLYIPAAKIIPALLSGNSVVVKPASEDPISQLLLVRVLEEAGLPQGCLNIVTGPGRVASKLATSDKVGALSFTGSTEVGRELNKLATIKHLHLELGGKAIAIVLDDADIKLAAQKCVEGALKNAGQRCDAISLVAVQKKIAKEFVELVLSEVDKWKVGDPRDSDAKVGPLINRQSVEKVNALVVDAVDKGAKLLKGGKNNGCYFEPTVLDEVPLTARIVWEETFGPVIPIIHIENEDEAISISQKSRYGLDSCIFTNNFYKMWKVAKRLQVGEVTINDLPRHGVGYFPFGGIKDSGIGREGIGYSIDEMTVLKTIVFNLEPAGLGKVKHVPRL</sequence>
<evidence type="ECO:0000256" key="1">
    <source>
        <dbReference type="ARBA" id="ARBA00009986"/>
    </source>
</evidence>
<keyword evidence="2" id="KW-0560">Oxidoreductase</keyword>
<evidence type="ECO:0000256" key="2">
    <source>
        <dbReference type="ARBA" id="ARBA00023002"/>
    </source>
</evidence>
<dbReference type="PANTHER" id="PTHR42991:SF1">
    <property type="entry name" value="ALDEHYDE DEHYDROGENASE"/>
    <property type="match status" value="1"/>
</dbReference>
<dbReference type="PANTHER" id="PTHR42991">
    <property type="entry name" value="ALDEHYDE DEHYDROGENASE"/>
    <property type="match status" value="1"/>
</dbReference>
<evidence type="ECO:0000313" key="5">
    <source>
        <dbReference type="Proteomes" id="UP000608579"/>
    </source>
</evidence>
<dbReference type="SUPFAM" id="SSF53720">
    <property type="entry name" value="ALDH-like"/>
    <property type="match status" value="1"/>
</dbReference>
<name>A0A833A2I6_CALS0</name>
<comment type="similarity">
    <text evidence="1">Belongs to the aldehyde dehydrogenase family.</text>
</comment>
<dbReference type="Proteomes" id="UP000608579">
    <property type="component" value="Unassembled WGS sequence"/>
</dbReference>
<dbReference type="EMBL" id="DQVM01000003">
    <property type="protein sequence ID" value="HIQ28953.1"/>
    <property type="molecule type" value="Genomic_DNA"/>
</dbReference>
<dbReference type="Gene3D" id="3.40.605.10">
    <property type="entry name" value="Aldehyde Dehydrogenase, Chain A, domain 1"/>
    <property type="match status" value="1"/>
</dbReference>
<protein>
    <submittedName>
        <fullName evidence="4">Aldehyde dehydrogenase family protein</fullName>
    </submittedName>
</protein>
<dbReference type="GO" id="GO:0008911">
    <property type="term" value="F:lactaldehyde dehydrogenase (NAD+) activity"/>
    <property type="evidence" value="ECO:0007669"/>
    <property type="project" value="TreeGrafter"/>
</dbReference>
<dbReference type="InterPro" id="IPR051020">
    <property type="entry name" value="ALDH-related_metabolic_enz"/>
</dbReference>
<comment type="caution">
    <text evidence="4">The sequence shown here is derived from an EMBL/GenBank/DDBJ whole genome shotgun (WGS) entry which is preliminary data.</text>
</comment>
<reference evidence="4" key="1">
    <citation type="journal article" date="2020" name="ISME J.">
        <title>Gammaproteobacteria mediating utilization of methyl-, sulfur- and petroleum organic compounds in deep ocean hydrothermal plumes.</title>
        <authorList>
            <person name="Zhou Z."/>
            <person name="Liu Y."/>
            <person name="Pan J."/>
            <person name="Cron B.R."/>
            <person name="Toner B.M."/>
            <person name="Anantharaman K."/>
            <person name="Breier J.A."/>
            <person name="Dick G.J."/>
            <person name="Li M."/>
        </authorList>
    </citation>
    <scope>NUCLEOTIDE SEQUENCE</scope>
    <source>
        <strain evidence="4">SZUA-1515</strain>
    </source>
</reference>
<gene>
    <name evidence="4" type="ORF">EYH45_00135</name>
</gene>
<accession>A0A833A2I6</accession>